<sequence length="76" mass="9121">MKSQWQRYGRSNLYLHELYGVDLMRDFTTKEAIYRCARWLLKEIPRDSLKILQGKATPLDLIKMPIDLFNFQARSQ</sequence>
<dbReference type="Proteomes" id="UP000018198">
    <property type="component" value="Unassembled WGS sequence"/>
</dbReference>
<reference evidence="1 2" key="2">
    <citation type="submission" date="2013-09" db="EMBL/GenBank/DDBJ databases">
        <title>Whole genome comparison of six Crocosphaera watsonii strains with differing phenotypes.</title>
        <authorList>
            <person name="Bench S.R."/>
            <person name="Heller P."/>
            <person name="Frank I."/>
            <person name="Arciniega M."/>
            <person name="Shilova I.N."/>
            <person name="Zehr J.P."/>
        </authorList>
    </citation>
    <scope>NUCLEOTIDE SEQUENCE [LARGE SCALE GENOMIC DNA]</scope>
    <source>
        <strain evidence="1 2">WH 0401</strain>
    </source>
</reference>
<keyword evidence="1" id="KW-0808">Transferase</keyword>
<dbReference type="EMBL" id="CAQM01000531">
    <property type="protein sequence ID" value="CCQ62567.1"/>
    <property type="molecule type" value="Genomic_DNA"/>
</dbReference>
<evidence type="ECO:0000313" key="1">
    <source>
        <dbReference type="EMBL" id="CCQ62567.1"/>
    </source>
</evidence>
<organism evidence="1 2">
    <name type="scientific">Crocosphaera watsonii WH 0401</name>
    <dbReference type="NCBI Taxonomy" id="555881"/>
    <lineage>
        <taxon>Bacteria</taxon>
        <taxon>Bacillati</taxon>
        <taxon>Cyanobacteriota</taxon>
        <taxon>Cyanophyceae</taxon>
        <taxon>Oscillatoriophycideae</taxon>
        <taxon>Chroococcales</taxon>
        <taxon>Aphanothecaceae</taxon>
        <taxon>Crocosphaera</taxon>
    </lineage>
</organism>
<proteinExistence type="predicted"/>
<dbReference type="AlphaFoldDB" id="T2JDI8"/>
<evidence type="ECO:0000313" key="2">
    <source>
        <dbReference type="Proteomes" id="UP000018198"/>
    </source>
</evidence>
<reference evidence="1 2" key="1">
    <citation type="submission" date="2013-01" db="EMBL/GenBank/DDBJ databases">
        <authorList>
            <person name="Bench S."/>
        </authorList>
    </citation>
    <scope>NUCLEOTIDE SEQUENCE [LARGE SCALE GENOMIC DNA]</scope>
    <source>
        <strain evidence="1 2">WH 0401</strain>
    </source>
</reference>
<protein>
    <submittedName>
        <fullName evidence="1">Glycosyl transferase, family 2</fullName>
    </submittedName>
</protein>
<gene>
    <name evidence="1" type="ORF">CWATWH0401_3060</name>
</gene>
<name>T2JDI8_CROWT</name>
<comment type="caution">
    <text evidence="1">The sequence shown here is derived from an EMBL/GenBank/DDBJ whole genome shotgun (WGS) entry which is preliminary data.</text>
</comment>
<dbReference type="GO" id="GO:0016740">
    <property type="term" value="F:transferase activity"/>
    <property type="evidence" value="ECO:0007669"/>
    <property type="project" value="UniProtKB-KW"/>
</dbReference>
<accession>T2JDI8</accession>